<dbReference type="PANTHER" id="PTHR45625">
    <property type="entry name" value="PEPTIDYL-PROLYL CIS-TRANS ISOMERASE-RELATED"/>
    <property type="match status" value="1"/>
</dbReference>
<dbReference type="EC" id="5.2.1.8" evidence="5"/>
<sequence>MSDIRRDHDRQERTNTLAVVSFISSFFVAVAGIVTGHMALRQIRRTGEGGRGLAIAGLVIGYCSTATILIFVTVLFVATTSIVTATDTVVSVPSNTHNIDDPTPTPAPTSAPTPPSATLAEGRTWNATLTLDGQRLGVQLLGQDAPQAVASFISLATKSFFDQSACHRLTTGGFDLLQCGDPTGTGAGGPDYHLGPIENAPASEVYKKGSIVMARKGNDATSMGSQFFIVYQDTKIPHDPAGGYSVFGTVIDGLSAVEKIAAAGVVGGGTDGQPIAPAVLQGVKVE</sequence>
<keyword evidence="3" id="KW-0812">Transmembrane</keyword>
<feature type="region of interest" description="Disordered" evidence="2">
    <location>
        <begin position="93"/>
        <end position="118"/>
    </location>
</feature>
<dbReference type="InterPro" id="IPR002130">
    <property type="entry name" value="Cyclophilin-type_PPIase_dom"/>
</dbReference>
<organism evidence="5 6">
    <name type="scientific">Paenarthrobacter ureafaciens</name>
    <dbReference type="NCBI Taxonomy" id="37931"/>
    <lineage>
        <taxon>Bacteria</taxon>
        <taxon>Bacillati</taxon>
        <taxon>Actinomycetota</taxon>
        <taxon>Actinomycetes</taxon>
        <taxon>Micrococcales</taxon>
        <taxon>Micrococcaceae</taxon>
        <taxon>Paenarthrobacter</taxon>
    </lineage>
</organism>
<dbReference type="InterPro" id="IPR044666">
    <property type="entry name" value="Cyclophilin_A-like"/>
</dbReference>
<dbReference type="AlphaFoldDB" id="A0AAX3EKV6"/>
<gene>
    <name evidence="5" type="ORF">NL394_04235</name>
</gene>
<feature type="compositionally biased region" description="Pro residues" evidence="2">
    <location>
        <begin position="103"/>
        <end position="115"/>
    </location>
</feature>
<keyword evidence="6" id="KW-1185">Reference proteome</keyword>
<protein>
    <submittedName>
        <fullName evidence="5">Peptidylprolyl isomerase</fullName>
        <ecNumber evidence="5">5.2.1.8</ecNumber>
    </submittedName>
</protein>
<name>A0AAX3EKV6_PAEUR</name>
<accession>A0AAX3EKV6</accession>
<feature type="transmembrane region" description="Helical" evidence="3">
    <location>
        <begin position="52"/>
        <end position="78"/>
    </location>
</feature>
<dbReference type="CDD" id="cd00317">
    <property type="entry name" value="cyclophilin"/>
    <property type="match status" value="1"/>
</dbReference>
<dbReference type="SUPFAM" id="SSF50891">
    <property type="entry name" value="Cyclophilin-like"/>
    <property type="match status" value="1"/>
</dbReference>
<evidence type="ECO:0000313" key="5">
    <source>
        <dbReference type="EMBL" id="UYV98444.1"/>
    </source>
</evidence>
<feature type="transmembrane region" description="Helical" evidence="3">
    <location>
        <begin position="20"/>
        <end position="40"/>
    </location>
</feature>
<dbReference type="PANTHER" id="PTHR45625:SF3">
    <property type="entry name" value="PEPTIDYL-PROLYL CIS-TRANS ISOMERASE B-RELATED"/>
    <property type="match status" value="1"/>
</dbReference>
<proteinExistence type="predicted"/>
<evidence type="ECO:0000256" key="3">
    <source>
        <dbReference type="SAM" id="Phobius"/>
    </source>
</evidence>
<evidence type="ECO:0000259" key="4">
    <source>
        <dbReference type="PROSITE" id="PS50072"/>
    </source>
</evidence>
<dbReference type="InterPro" id="IPR025241">
    <property type="entry name" value="DUF4190"/>
</dbReference>
<evidence type="ECO:0000256" key="2">
    <source>
        <dbReference type="SAM" id="MobiDB-lite"/>
    </source>
</evidence>
<dbReference type="Pfam" id="PF00160">
    <property type="entry name" value="Pro_isomerase"/>
    <property type="match status" value="1"/>
</dbReference>
<dbReference type="RefSeq" id="WP_259362850.1">
    <property type="nucleotide sequence ID" value="NZ_CP043010.1"/>
</dbReference>
<feature type="domain" description="PPIase cyclophilin-type" evidence="4">
    <location>
        <begin position="135"/>
        <end position="285"/>
    </location>
</feature>
<comment type="function">
    <text evidence="1">PPIases accelerate the folding of proteins. It catalyzes the cis-trans isomerization of proline imidic peptide bonds in oligopeptides.</text>
</comment>
<dbReference type="GO" id="GO:0003755">
    <property type="term" value="F:peptidyl-prolyl cis-trans isomerase activity"/>
    <property type="evidence" value="ECO:0007669"/>
    <property type="project" value="UniProtKB-EC"/>
</dbReference>
<keyword evidence="3" id="KW-0472">Membrane</keyword>
<dbReference type="EMBL" id="CP101185">
    <property type="protein sequence ID" value="UYV98444.1"/>
    <property type="molecule type" value="Genomic_DNA"/>
</dbReference>
<dbReference type="PROSITE" id="PS50072">
    <property type="entry name" value="CSA_PPIASE_2"/>
    <property type="match status" value="1"/>
</dbReference>
<evidence type="ECO:0000313" key="6">
    <source>
        <dbReference type="Proteomes" id="UP001163293"/>
    </source>
</evidence>
<dbReference type="InterPro" id="IPR029000">
    <property type="entry name" value="Cyclophilin-like_dom_sf"/>
</dbReference>
<evidence type="ECO:0000256" key="1">
    <source>
        <dbReference type="ARBA" id="ARBA00002388"/>
    </source>
</evidence>
<reference evidence="5" key="1">
    <citation type="submission" date="2022-07" db="EMBL/GenBank/DDBJ databases">
        <authorList>
            <person name="Wu T."/>
        </authorList>
    </citation>
    <scope>NUCLEOTIDE SEQUENCE</scope>
    <source>
        <strain evidence="5">SD-1</strain>
    </source>
</reference>
<keyword evidence="3" id="KW-1133">Transmembrane helix</keyword>
<dbReference type="Gene3D" id="2.40.100.10">
    <property type="entry name" value="Cyclophilin-like"/>
    <property type="match status" value="1"/>
</dbReference>
<dbReference type="Proteomes" id="UP001163293">
    <property type="component" value="Chromosome"/>
</dbReference>
<keyword evidence="5" id="KW-0413">Isomerase</keyword>
<dbReference type="Pfam" id="PF13828">
    <property type="entry name" value="DUF4190"/>
    <property type="match status" value="1"/>
</dbReference>